<dbReference type="Pfam" id="PF13612">
    <property type="entry name" value="DDE_Tnp_1_3"/>
    <property type="match status" value="1"/>
</dbReference>
<feature type="domain" description="Transposase DDE" evidence="1">
    <location>
        <begin position="7"/>
        <end position="29"/>
    </location>
</feature>
<sequence length="65" mass="7569">MKFFYLLIETVNDQLKNSSQIEHTRHRSISNCLVHTPCAIATYMRQPKKPCIKMSDKESLELVVC</sequence>
<evidence type="ECO:0000313" key="2">
    <source>
        <dbReference type="EMBL" id="QZA59395.1"/>
    </source>
</evidence>
<organism evidence="2 3">
    <name type="scientific">Candidatus Rhabdochlamydia porcellionis</name>
    <dbReference type="NCBI Taxonomy" id="225148"/>
    <lineage>
        <taxon>Bacteria</taxon>
        <taxon>Pseudomonadati</taxon>
        <taxon>Chlamydiota</taxon>
        <taxon>Chlamydiia</taxon>
        <taxon>Parachlamydiales</taxon>
        <taxon>Candidatus Rhabdochlamydiaceae</taxon>
        <taxon>Candidatus Rhabdochlamydia</taxon>
    </lineage>
</organism>
<name>A0ABX8Z141_9BACT</name>
<dbReference type="InterPro" id="IPR025668">
    <property type="entry name" value="Tnp_DDE_dom"/>
</dbReference>
<evidence type="ECO:0000259" key="1">
    <source>
        <dbReference type="Pfam" id="PF13612"/>
    </source>
</evidence>
<evidence type="ECO:0000313" key="3">
    <source>
        <dbReference type="Proteomes" id="UP000822862"/>
    </source>
</evidence>
<gene>
    <name evidence="2" type="ORF">RHAB15C_0001282</name>
</gene>
<reference evidence="2 3" key="1">
    <citation type="submission" date="2021-05" db="EMBL/GenBank/DDBJ databases">
        <title>Ecology and evolution of chlamydial symbionts of arthropods.</title>
        <authorList>
            <person name="Halter T."/>
            <person name="Sixt B.S."/>
            <person name="Toenshoff E.R."/>
            <person name="Koestlbacher S."/>
            <person name="Schulz F."/>
            <person name="Kostanjsek R."/>
            <person name="Collingro A."/>
            <person name="Hendrickx F."/>
            <person name="Horn M."/>
        </authorList>
    </citation>
    <scope>NUCLEOTIDE SEQUENCE [LARGE SCALE GENOMIC DNA]</scope>
    <source>
        <strain evidence="2 3">15C</strain>
    </source>
</reference>
<keyword evidence="3" id="KW-1185">Reference proteome</keyword>
<protein>
    <recommendedName>
        <fullName evidence="1">Transposase DDE domain-containing protein</fullName>
    </recommendedName>
</protein>
<proteinExistence type="predicted"/>
<dbReference type="Proteomes" id="UP000822862">
    <property type="component" value="Chromosome"/>
</dbReference>
<accession>A0ABX8Z141</accession>
<dbReference type="EMBL" id="CP075585">
    <property type="protein sequence ID" value="QZA59395.1"/>
    <property type="molecule type" value="Genomic_DNA"/>
</dbReference>